<organism evidence="2 3">
    <name type="scientific">Nitrosopumilus adriaticus</name>
    <dbReference type="NCBI Taxonomy" id="1580092"/>
    <lineage>
        <taxon>Archaea</taxon>
        <taxon>Nitrososphaerota</taxon>
        <taxon>Nitrososphaeria</taxon>
        <taxon>Nitrosopumilales</taxon>
        <taxon>Nitrosopumilaceae</taxon>
        <taxon>Nitrosopumilus</taxon>
    </lineage>
</organism>
<protein>
    <submittedName>
        <fullName evidence="2">Uncharacterized protein</fullName>
    </submittedName>
</protein>
<dbReference type="Proteomes" id="UP000032408">
    <property type="component" value="Chromosome"/>
</dbReference>
<dbReference type="KEGG" id="nin:NADRNF5_0604"/>
<sequence>MLRRIFLAGILLASLSFLPAHAVQLDAAIPKNSEEFVPSFQFTRIISIQYDENSQLSELVGDKKYNVRIDLDSENSAILIDLINAELEKKSFVRVSGIDGVYSAIVIPQQNSVSIEFKIILQPVMYGHFVGDSTLDSEWRGFEIPDVVAVSSEYGMYDINSPKSVLLAVMPNVLDYLSDSEAMRLLELKFLDTSGLSDLPLSKWESMFDPTAKMSETQEYGFSGGVITNYSMGICSVYLGLCQDRSYAEEFTIHGERYSIKSIESQDDATIIIEGYVQESRHGGVEMLSIADSAPDRGNENDTQVPIMYAMSGAGVALAVGFFIWSDKKSKKTSTEQTGIDPKSLCAVPIGSSAGSYQTNRVTAHLE</sequence>
<keyword evidence="1" id="KW-0472">Membrane</keyword>
<dbReference type="OrthoDB" id="2928at2157"/>
<dbReference type="EMBL" id="CP011070">
    <property type="protein sequence ID" value="AJW70300.1"/>
    <property type="molecule type" value="Genomic_DNA"/>
</dbReference>
<evidence type="ECO:0000313" key="2">
    <source>
        <dbReference type="EMBL" id="AJW70300.1"/>
    </source>
</evidence>
<accession>A0A0D5C1V8</accession>
<evidence type="ECO:0000313" key="3">
    <source>
        <dbReference type="Proteomes" id="UP000032408"/>
    </source>
</evidence>
<reference evidence="3" key="1">
    <citation type="submission" date="2015-03" db="EMBL/GenBank/DDBJ databases">
        <title>Characterization of two novel Thaumarchaeota isolated from the Northern Adriatic Sea.</title>
        <authorList>
            <person name="Bayer B."/>
            <person name="Vojvoda J."/>
            <person name="Offre P."/>
            <person name="Srivastava A."/>
            <person name="Elisabeth N."/>
            <person name="Garcia J.A.L."/>
            <person name="Schleper C."/>
            <person name="Herndl G.J."/>
        </authorList>
    </citation>
    <scope>NUCLEOTIDE SEQUENCE [LARGE SCALE GENOMIC DNA]</scope>
    <source>
        <strain evidence="3">NF5</strain>
    </source>
</reference>
<dbReference type="STRING" id="1580092.NADRNF5_0604"/>
<dbReference type="RefSeq" id="WP_048115560.1">
    <property type="nucleotide sequence ID" value="NZ_CP011070.1"/>
</dbReference>
<name>A0A0D5C1V8_9ARCH</name>
<keyword evidence="3" id="KW-1185">Reference proteome</keyword>
<proteinExistence type="predicted"/>
<evidence type="ECO:0000256" key="1">
    <source>
        <dbReference type="SAM" id="Phobius"/>
    </source>
</evidence>
<reference evidence="2 3" key="2">
    <citation type="journal article" date="2016" name="ISME J.">
        <title>Physiological and genomic characterization of two novel marine thaumarchaeal strains indicates niche differentiation.</title>
        <authorList>
            <person name="Bayer B."/>
            <person name="Vojvoda J."/>
            <person name="Offre P."/>
            <person name="Alves R.J."/>
            <person name="Elisabeth N.H."/>
            <person name="Garcia J.A."/>
            <person name="Volland J.M."/>
            <person name="Srivastava A."/>
            <person name="Schleper C."/>
            <person name="Herndl G.J."/>
        </authorList>
    </citation>
    <scope>NUCLEOTIDE SEQUENCE [LARGE SCALE GENOMIC DNA]</scope>
    <source>
        <strain evidence="2 3">NF5</strain>
    </source>
</reference>
<dbReference type="HOGENOM" id="CLU_726848_0_0_2"/>
<dbReference type="AlphaFoldDB" id="A0A0D5C1V8"/>
<feature type="transmembrane region" description="Helical" evidence="1">
    <location>
        <begin position="307"/>
        <end position="325"/>
    </location>
</feature>
<keyword evidence="1" id="KW-0812">Transmembrane</keyword>
<keyword evidence="1" id="KW-1133">Transmembrane helix</keyword>
<gene>
    <name evidence="2" type="ORF">NADRNF5_0604</name>
</gene>
<dbReference type="GeneID" id="24819837"/>